<keyword evidence="4" id="KW-1185">Reference proteome</keyword>
<feature type="chain" id="PRO_5003117181" description="PDZ domain-containing protein" evidence="1">
    <location>
        <begin position="18"/>
        <end position="143"/>
    </location>
</feature>
<dbReference type="InterPro" id="IPR036034">
    <property type="entry name" value="PDZ_sf"/>
</dbReference>
<dbReference type="SUPFAM" id="SSF50156">
    <property type="entry name" value="PDZ domain-like"/>
    <property type="match status" value="1"/>
</dbReference>
<keyword evidence="1" id="KW-0732">Signal</keyword>
<dbReference type="SMART" id="SM00228">
    <property type="entry name" value="PDZ"/>
    <property type="match status" value="1"/>
</dbReference>
<dbReference type="InterPro" id="IPR001478">
    <property type="entry name" value="PDZ"/>
</dbReference>
<protein>
    <recommendedName>
        <fullName evidence="2">PDZ domain-containing protein</fullName>
    </recommendedName>
</protein>
<evidence type="ECO:0000313" key="3">
    <source>
        <dbReference type="EMBL" id="CBN75791.1"/>
    </source>
</evidence>
<evidence type="ECO:0000259" key="2">
    <source>
        <dbReference type="SMART" id="SM00228"/>
    </source>
</evidence>
<gene>
    <name evidence="3" type="ORF">Esi_0181_0009</name>
</gene>
<name>D8LGT8_ECTSI</name>
<sequence>MYLLLLLMALLVQVRQAWILPASSPLRAAPRSNTPAVTVAGSLGKGDAGMDSSVVRARLSKPIGLMLAEKEIGKPGLRVDDMVEGGSAEESGVVLRGMTLVAACGVDCGELMFDQVVEMLQNTPPEAPIDFVFSTDEAELEAT</sequence>
<dbReference type="AlphaFoldDB" id="D8LGT8"/>
<dbReference type="InParanoid" id="D8LGT8"/>
<evidence type="ECO:0000256" key="1">
    <source>
        <dbReference type="SAM" id="SignalP"/>
    </source>
</evidence>
<dbReference type="EMBL" id="FN649760">
    <property type="protein sequence ID" value="CBN75791.1"/>
    <property type="molecule type" value="Genomic_DNA"/>
</dbReference>
<accession>D8LGT8</accession>
<proteinExistence type="predicted"/>
<organism evidence="3 4">
    <name type="scientific">Ectocarpus siliculosus</name>
    <name type="common">Brown alga</name>
    <name type="synonym">Conferva siliculosa</name>
    <dbReference type="NCBI Taxonomy" id="2880"/>
    <lineage>
        <taxon>Eukaryota</taxon>
        <taxon>Sar</taxon>
        <taxon>Stramenopiles</taxon>
        <taxon>Ochrophyta</taxon>
        <taxon>PX clade</taxon>
        <taxon>Phaeophyceae</taxon>
        <taxon>Ectocarpales</taxon>
        <taxon>Ectocarpaceae</taxon>
        <taxon>Ectocarpus</taxon>
    </lineage>
</organism>
<feature type="signal peptide" evidence="1">
    <location>
        <begin position="1"/>
        <end position="17"/>
    </location>
</feature>
<dbReference type="Gene3D" id="2.30.42.10">
    <property type="match status" value="1"/>
</dbReference>
<evidence type="ECO:0000313" key="4">
    <source>
        <dbReference type="Proteomes" id="UP000002630"/>
    </source>
</evidence>
<reference evidence="3 4" key="1">
    <citation type="journal article" date="2010" name="Nature">
        <title>The Ectocarpus genome and the independent evolution of multicellularity in brown algae.</title>
        <authorList>
            <person name="Cock J.M."/>
            <person name="Sterck L."/>
            <person name="Rouze P."/>
            <person name="Scornet D."/>
            <person name="Allen A.E."/>
            <person name="Amoutzias G."/>
            <person name="Anthouard V."/>
            <person name="Artiguenave F."/>
            <person name="Aury J.M."/>
            <person name="Badger J.H."/>
            <person name="Beszteri B."/>
            <person name="Billiau K."/>
            <person name="Bonnet E."/>
            <person name="Bothwell J.H."/>
            <person name="Bowler C."/>
            <person name="Boyen C."/>
            <person name="Brownlee C."/>
            <person name="Carrano C.J."/>
            <person name="Charrier B."/>
            <person name="Cho G.Y."/>
            <person name="Coelho S.M."/>
            <person name="Collen J."/>
            <person name="Corre E."/>
            <person name="Da Silva C."/>
            <person name="Delage L."/>
            <person name="Delaroque N."/>
            <person name="Dittami S.M."/>
            <person name="Doulbeau S."/>
            <person name="Elias M."/>
            <person name="Farnham G."/>
            <person name="Gachon C.M."/>
            <person name="Gschloessl B."/>
            <person name="Heesch S."/>
            <person name="Jabbari K."/>
            <person name="Jubin C."/>
            <person name="Kawai H."/>
            <person name="Kimura K."/>
            <person name="Kloareg B."/>
            <person name="Kupper F.C."/>
            <person name="Lang D."/>
            <person name="Le Bail A."/>
            <person name="Leblanc C."/>
            <person name="Lerouge P."/>
            <person name="Lohr M."/>
            <person name="Lopez P.J."/>
            <person name="Martens C."/>
            <person name="Maumus F."/>
            <person name="Michel G."/>
            <person name="Miranda-Saavedra D."/>
            <person name="Morales J."/>
            <person name="Moreau H."/>
            <person name="Motomura T."/>
            <person name="Nagasato C."/>
            <person name="Napoli C.A."/>
            <person name="Nelson D.R."/>
            <person name="Nyvall-Collen P."/>
            <person name="Peters A.F."/>
            <person name="Pommier C."/>
            <person name="Potin P."/>
            <person name="Poulain J."/>
            <person name="Quesneville H."/>
            <person name="Read B."/>
            <person name="Rensing S.A."/>
            <person name="Ritter A."/>
            <person name="Rousvoal S."/>
            <person name="Samanta M."/>
            <person name="Samson G."/>
            <person name="Schroeder D.C."/>
            <person name="Segurens B."/>
            <person name="Strittmatter M."/>
            <person name="Tonon T."/>
            <person name="Tregear J.W."/>
            <person name="Valentin K."/>
            <person name="von Dassow P."/>
            <person name="Yamagishi T."/>
            <person name="Van de Peer Y."/>
            <person name="Wincker P."/>
        </authorList>
    </citation>
    <scope>NUCLEOTIDE SEQUENCE [LARGE SCALE GENOMIC DNA]</scope>
    <source>
        <strain evidence="4">Ec32 / CCAP1310/4</strain>
    </source>
</reference>
<dbReference type="Proteomes" id="UP000002630">
    <property type="component" value="Unassembled WGS sequence"/>
</dbReference>
<feature type="domain" description="PDZ" evidence="2">
    <location>
        <begin position="61"/>
        <end position="137"/>
    </location>
</feature>
<dbReference type="OrthoDB" id="10374251at2759"/>